<dbReference type="InterPro" id="IPR029058">
    <property type="entry name" value="AB_hydrolase_fold"/>
</dbReference>
<dbReference type="InterPro" id="IPR045556">
    <property type="entry name" value="DUF6351"/>
</dbReference>
<accession>A0ABV7VTR0</accession>
<gene>
    <name evidence="2" type="ORF">ACFOMG_09100</name>
</gene>
<proteinExistence type="predicted"/>
<comment type="caution">
    <text evidence="2">The sequence shown here is derived from an EMBL/GenBank/DDBJ whole genome shotgun (WGS) entry which is preliminary data.</text>
</comment>
<protein>
    <submittedName>
        <fullName evidence="2">DUF6351 family protein</fullName>
    </submittedName>
</protein>
<evidence type="ECO:0000313" key="3">
    <source>
        <dbReference type="Proteomes" id="UP001595722"/>
    </source>
</evidence>
<dbReference type="Pfam" id="PF19878">
    <property type="entry name" value="DUF6351"/>
    <property type="match status" value="1"/>
</dbReference>
<evidence type="ECO:0000313" key="2">
    <source>
        <dbReference type="EMBL" id="MFC3680257.1"/>
    </source>
</evidence>
<name>A0ABV7VTR0_9GAMM</name>
<keyword evidence="3" id="KW-1185">Reference proteome</keyword>
<organism evidence="2 3">
    <name type="scientific">Bacterioplanoides pacificum</name>
    <dbReference type="NCBI Taxonomy" id="1171596"/>
    <lineage>
        <taxon>Bacteria</taxon>
        <taxon>Pseudomonadati</taxon>
        <taxon>Pseudomonadota</taxon>
        <taxon>Gammaproteobacteria</taxon>
        <taxon>Oceanospirillales</taxon>
        <taxon>Oceanospirillaceae</taxon>
        <taxon>Bacterioplanoides</taxon>
    </lineage>
</organism>
<evidence type="ECO:0000259" key="1">
    <source>
        <dbReference type="Pfam" id="PF19878"/>
    </source>
</evidence>
<feature type="domain" description="DUF6351" evidence="1">
    <location>
        <begin position="87"/>
        <end position="721"/>
    </location>
</feature>
<dbReference type="RefSeq" id="WP_376866147.1">
    <property type="nucleotide sequence ID" value="NZ_JBHRYB010000005.1"/>
</dbReference>
<sequence length="727" mass="82743">MKRTRLAVFLLTILLLVAGAGIAAAYIQKILPKLGLINDFPQVMALPPGAVKPNLPPYQGLHPSDSARPDETFAFPIKYGEVGPVRPLFAGSQRYPFLCQTEDSRLGQPLIDNHHRWGVPVFAMTLNGKRTDKVIGYSKDCLLPTRHHYLYFAKQKHRIPRRQDDHHLGIPRDVHLLIRAESGTINRHLYSILLPTTFNDQIDKPDLSRWNGKLIYYFRGGISIGFQQGRMLMYRMAKDMRYALEQGYAVIFSSATETDNTYNIQLQEDTALRLKHQFISRYGKPEFTIGFGGSGGAIQQFLLNQNHPGILDGSVAVVAYADMVTQLPYTLDCELLEYYFDHLASDKDFWRQPAKRQAVMGLSTNYSRGPMLAGLTNLAQVLRWQWPQHTAPGSECNAGWRGSVAMINNPLFHTEGHRFSEAVRNVTAWTHWQENSHIYGTDDDGQAPSWWNNAGVQYGLEALRNGDISADQFLELNSRIGSWRDAKEMQQEHYWYLSMDPNLSRFSPYGEHNMSHQGKIRTLAPRYQGNLAAAQAAYQAGMVFLGRLTTPTIDVRQYRDHQLDIHHGFASGVIRQRIIDAGYNPDLHVIWMSQPDFNPMWQALDVMDEWLSARPKHKPVAAEDSCFDQSGQLIARGKGVWNGPWNQQAKGECQQHMPFNRTSREVAGDDIRGYTLHCQRIAVKQALQQGFYQPRDMSPYLTRLQQIFPQGVCDYRQPDAARPDSLK</sequence>
<reference evidence="3" key="1">
    <citation type="journal article" date="2019" name="Int. J. Syst. Evol. Microbiol.">
        <title>The Global Catalogue of Microorganisms (GCM) 10K type strain sequencing project: providing services to taxonomists for standard genome sequencing and annotation.</title>
        <authorList>
            <consortium name="The Broad Institute Genomics Platform"/>
            <consortium name="The Broad Institute Genome Sequencing Center for Infectious Disease"/>
            <person name="Wu L."/>
            <person name="Ma J."/>
        </authorList>
    </citation>
    <scope>NUCLEOTIDE SEQUENCE [LARGE SCALE GENOMIC DNA]</scope>
    <source>
        <strain evidence="3">KCTC 42424</strain>
    </source>
</reference>
<dbReference type="Proteomes" id="UP001595722">
    <property type="component" value="Unassembled WGS sequence"/>
</dbReference>
<dbReference type="EMBL" id="JBHRYB010000005">
    <property type="protein sequence ID" value="MFC3680257.1"/>
    <property type="molecule type" value="Genomic_DNA"/>
</dbReference>
<dbReference type="SUPFAM" id="SSF53474">
    <property type="entry name" value="alpha/beta-Hydrolases"/>
    <property type="match status" value="1"/>
</dbReference>